<dbReference type="InterPro" id="IPR051257">
    <property type="entry name" value="Diverse_CBS-Domain"/>
</dbReference>
<dbReference type="OrthoDB" id="9771532at2"/>
<dbReference type="Pfam" id="PF00571">
    <property type="entry name" value="CBS"/>
    <property type="match status" value="2"/>
</dbReference>
<dbReference type="Gene3D" id="3.10.580.10">
    <property type="entry name" value="CBS-domain"/>
    <property type="match status" value="1"/>
</dbReference>
<dbReference type="RefSeq" id="WP_040987646.1">
    <property type="nucleotide sequence ID" value="NZ_JTKH01000006.1"/>
</dbReference>
<proteinExistence type="predicted"/>
<keyword evidence="1 2" id="KW-0129">CBS domain</keyword>
<evidence type="ECO:0000313" key="4">
    <source>
        <dbReference type="EMBL" id="KII80471.1"/>
    </source>
</evidence>
<dbReference type="SUPFAM" id="SSF54631">
    <property type="entry name" value="CBS-domain pair"/>
    <property type="match status" value="1"/>
</dbReference>
<dbReference type="PANTHER" id="PTHR43080">
    <property type="entry name" value="CBS DOMAIN-CONTAINING PROTEIN CBSX3, MITOCHONDRIAL"/>
    <property type="match status" value="1"/>
</dbReference>
<organism evidence="4 5">
    <name type="scientific">Vibrio renipiscarius</name>
    <dbReference type="NCBI Taxonomy" id="1461322"/>
    <lineage>
        <taxon>Bacteria</taxon>
        <taxon>Pseudomonadati</taxon>
        <taxon>Pseudomonadota</taxon>
        <taxon>Gammaproteobacteria</taxon>
        <taxon>Vibrionales</taxon>
        <taxon>Vibrionaceae</taxon>
        <taxon>Vibrio</taxon>
    </lineage>
</organism>
<accession>A0A0C2KIW2</accession>
<dbReference type="PANTHER" id="PTHR43080:SF2">
    <property type="entry name" value="CBS DOMAIN-CONTAINING PROTEIN"/>
    <property type="match status" value="1"/>
</dbReference>
<gene>
    <name evidence="4" type="ORF">OJ16_03865</name>
</gene>
<keyword evidence="5" id="KW-1185">Reference proteome</keyword>
<feature type="domain" description="CBS" evidence="3">
    <location>
        <begin position="80"/>
        <end position="135"/>
    </location>
</feature>
<evidence type="ECO:0000256" key="2">
    <source>
        <dbReference type="PROSITE-ProRule" id="PRU00703"/>
    </source>
</evidence>
<name>A0A0C2KIW2_9VIBR</name>
<protein>
    <submittedName>
        <fullName evidence="4">CBS domain protein</fullName>
    </submittedName>
</protein>
<dbReference type="EMBL" id="JTKH01000006">
    <property type="protein sequence ID" value="KII80471.1"/>
    <property type="molecule type" value="Genomic_DNA"/>
</dbReference>
<dbReference type="CDD" id="cd04630">
    <property type="entry name" value="CBS_pair_bac"/>
    <property type="match status" value="1"/>
</dbReference>
<accession>A0A0C2NLV1</accession>
<dbReference type="InterPro" id="IPR046342">
    <property type="entry name" value="CBS_dom_sf"/>
</dbReference>
<dbReference type="InterPro" id="IPR000644">
    <property type="entry name" value="CBS_dom"/>
</dbReference>
<reference evidence="4 5" key="1">
    <citation type="submission" date="2014-11" db="EMBL/GenBank/DDBJ databases">
        <title>Draft Genome Sequence of Vibrio piscirenalis strains CECT 8603T and CECT 8604, two marine Gammaproteobacterium isolated from cultured gilthead sea bream (Sparus aurata).</title>
        <authorList>
            <person name="Arahal D.R."/>
            <person name="Rodrigo-Torres L."/>
            <person name="Lucena T."/>
            <person name="Pujalte M.J."/>
        </authorList>
    </citation>
    <scope>NUCLEOTIDE SEQUENCE [LARGE SCALE GENOMIC DNA]</scope>
    <source>
        <strain evidence="4 5">DCR 1-4-2</strain>
    </source>
</reference>
<comment type="caution">
    <text evidence="4">The sequence shown here is derived from an EMBL/GenBank/DDBJ whole genome shotgun (WGS) entry which is preliminary data.</text>
</comment>
<dbReference type="AlphaFoldDB" id="A0A0C2KIW2"/>
<evidence type="ECO:0000313" key="5">
    <source>
        <dbReference type="Proteomes" id="UP000031672"/>
    </source>
</evidence>
<sequence length="140" mass="15878">MTTQPIIRVRDVMTNNYAIIDGLTTVQEGIRLARQNEAKALVVNKRHQDDEYGIVLMNDIAKKVLAKNRSCERTNIYEVMTKPALSVDPTMNVKYCARLFERFGISRAPVIENDQVIGMVSYNNIVLNGMARDDERSTIS</sequence>
<dbReference type="SMART" id="SM00116">
    <property type="entry name" value="CBS"/>
    <property type="match status" value="2"/>
</dbReference>
<evidence type="ECO:0000259" key="3">
    <source>
        <dbReference type="PROSITE" id="PS51371"/>
    </source>
</evidence>
<dbReference type="Proteomes" id="UP000031672">
    <property type="component" value="Unassembled WGS sequence"/>
</dbReference>
<evidence type="ECO:0000256" key="1">
    <source>
        <dbReference type="ARBA" id="ARBA00023122"/>
    </source>
</evidence>
<dbReference type="STRING" id="1461322.OJ16_03865"/>
<dbReference type="PROSITE" id="PS51371">
    <property type="entry name" value="CBS"/>
    <property type="match status" value="1"/>
</dbReference>